<dbReference type="Proteomes" id="UP000077857">
    <property type="component" value="Unassembled WGS sequence"/>
</dbReference>
<accession>A0A177NAA1</accession>
<dbReference type="EMBL" id="LUUJ01000086">
    <property type="protein sequence ID" value="OAI14781.1"/>
    <property type="molecule type" value="Genomic_DNA"/>
</dbReference>
<sequence>MQAIDVFSLASHAGDYRYWPLQTRLLQNGVPTACYVPGYRLLHQFQTGTGDYLLICDWDCPFEEASEFVLLSPELRILARRSLGLPYASFVLDGVEIAGPDRLRLTYYPDRQWLLRVAAPFNRLPGFLGRCRLLHGRRRLNLRRLA</sequence>
<proteinExistence type="predicted"/>
<gene>
    <name evidence="1" type="ORF">A1507_00820</name>
</gene>
<name>A0A177NAA1_9GAMM</name>
<dbReference type="AlphaFoldDB" id="A0A177NAA1"/>
<reference evidence="1 2" key="1">
    <citation type="submission" date="2016-03" db="EMBL/GenBank/DDBJ databases">
        <authorList>
            <person name="Ploux O."/>
        </authorList>
    </citation>
    <scope>NUCLEOTIDE SEQUENCE [LARGE SCALE GENOMIC DNA]</scope>
    <source>
        <strain evidence="1 2">R-45378</strain>
    </source>
</reference>
<evidence type="ECO:0000313" key="2">
    <source>
        <dbReference type="Proteomes" id="UP000077857"/>
    </source>
</evidence>
<dbReference type="RefSeq" id="WP_064040953.1">
    <property type="nucleotide sequence ID" value="NZ_LUUJ01000086.1"/>
</dbReference>
<comment type="caution">
    <text evidence="1">The sequence shown here is derived from an EMBL/GenBank/DDBJ whole genome shotgun (WGS) entry which is preliminary data.</text>
</comment>
<organism evidence="1 2">
    <name type="scientific">Methylomonas koyamae</name>
    <dbReference type="NCBI Taxonomy" id="702114"/>
    <lineage>
        <taxon>Bacteria</taxon>
        <taxon>Pseudomonadati</taxon>
        <taxon>Pseudomonadota</taxon>
        <taxon>Gammaproteobacteria</taxon>
        <taxon>Methylococcales</taxon>
        <taxon>Methylococcaceae</taxon>
        <taxon>Methylomonas</taxon>
    </lineage>
</organism>
<protein>
    <submittedName>
        <fullName evidence="1">Uncharacterized protein</fullName>
    </submittedName>
</protein>
<evidence type="ECO:0000313" key="1">
    <source>
        <dbReference type="EMBL" id="OAI14781.1"/>
    </source>
</evidence>
<dbReference type="OrthoDB" id="8925993at2"/>